<dbReference type="EMBL" id="CM031825">
    <property type="protein sequence ID" value="KAG6732491.1"/>
    <property type="molecule type" value="Genomic_DNA"/>
</dbReference>
<keyword evidence="3 7" id="KW-0812">Transmembrane</keyword>
<dbReference type="Pfam" id="PF03105">
    <property type="entry name" value="SPX"/>
    <property type="match status" value="1"/>
</dbReference>
<feature type="transmembrane region" description="Helical" evidence="7">
    <location>
        <begin position="321"/>
        <end position="345"/>
    </location>
</feature>
<feature type="region of interest" description="Disordered" evidence="6">
    <location>
        <begin position="1"/>
        <end position="38"/>
    </location>
</feature>
<dbReference type="PANTHER" id="PTHR48477">
    <property type="entry name" value="PHOSPHATE TRANSPORTER PHO1"/>
    <property type="match status" value="1"/>
</dbReference>
<feature type="transmembrane region" description="Helical" evidence="7">
    <location>
        <begin position="235"/>
        <end position="259"/>
    </location>
</feature>
<accession>A0A922G7F8</accession>
<comment type="caution">
    <text evidence="10">The sequence shown here is derived from an EMBL/GenBank/DDBJ whole genome shotgun (WGS) entry which is preliminary data.</text>
</comment>
<dbReference type="PROSITE" id="PS51380">
    <property type="entry name" value="EXS"/>
    <property type="match status" value="1"/>
</dbReference>
<dbReference type="GO" id="GO:0016036">
    <property type="term" value="P:cellular response to phosphate starvation"/>
    <property type="evidence" value="ECO:0007669"/>
    <property type="project" value="InterPro"/>
</dbReference>
<evidence type="ECO:0000313" key="11">
    <source>
        <dbReference type="Proteomes" id="UP000811246"/>
    </source>
</evidence>
<evidence type="ECO:0000256" key="6">
    <source>
        <dbReference type="SAM" id="MobiDB-lite"/>
    </source>
</evidence>
<reference evidence="10" key="1">
    <citation type="submission" date="2021-01" db="EMBL/GenBank/DDBJ databases">
        <authorList>
            <person name="Lovell J.T."/>
            <person name="Bentley N."/>
            <person name="Bhattarai G."/>
            <person name="Jenkins J.W."/>
            <person name="Sreedasyam A."/>
            <person name="Alarcon Y."/>
            <person name="Bock C."/>
            <person name="Boston L."/>
            <person name="Carlson J."/>
            <person name="Cervantes K."/>
            <person name="Clermont K."/>
            <person name="Krom N."/>
            <person name="Kubenka K."/>
            <person name="Mamidi S."/>
            <person name="Mattison C."/>
            <person name="Monteros M."/>
            <person name="Pisani C."/>
            <person name="Plott C."/>
            <person name="Rajasekar S."/>
            <person name="Rhein H.S."/>
            <person name="Rohla C."/>
            <person name="Song M."/>
            <person name="Hilaire R.S."/>
            <person name="Shu S."/>
            <person name="Wells L."/>
            <person name="Wang X."/>
            <person name="Webber J."/>
            <person name="Heerema R.J."/>
            <person name="Klein P."/>
            <person name="Conner P."/>
            <person name="Grauke L."/>
            <person name="Grimwood J."/>
            <person name="Schmutz J."/>
            <person name="Randall J.J."/>
        </authorList>
    </citation>
    <scope>NUCLEOTIDE SEQUENCE</scope>
    <source>
        <tissue evidence="10">Leaf</tissue>
    </source>
</reference>
<feature type="transmembrane region" description="Helical" evidence="7">
    <location>
        <begin position="357"/>
        <end position="378"/>
    </location>
</feature>
<dbReference type="PANTHER" id="PTHR48477:SF1">
    <property type="entry name" value="PHOSPHATE TRANSPORTER PHO1"/>
    <property type="match status" value="1"/>
</dbReference>
<name>A0A922G7F8_CARIL</name>
<dbReference type="GO" id="GO:0016020">
    <property type="term" value="C:membrane"/>
    <property type="evidence" value="ECO:0007669"/>
    <property type="project" value="UniProtKB-SubCell"/>
</dbReference>
<comment type="subcellular location">
    <subcellularLocation>
        <location evidence="1">Membrane</location>
        <topology evidence="1">Multi-pass membrane protein</topology>
    </subcellularLocation>
</comment>
<keyword evidence="4 7" id="KW-1133">Transmembrane helix</keyword>
<feature type="transmembrane region" description="Helical" evidence="7">
    <location>
        <begin position="508"/>
        <end position="529"/>
    </location>
</feature>
<evidence type="ECO:0000256" key="3">
    <source>
        <dbReference type="ARBA" id="ARBA00022692"/>
    </source>
</evidence>
<dbReference type="PROSITE" id="PS51382">
    <property type="entry name" value="SPX"/>
    <property type="match status" value="1"/>
</dbReference>
<dbReference type="AlphaFoldDB" id="A0A922G7F8"/>
<feature type="transmembrane region" description="Helical" evidence="7">
    <location>
        <begin position="279"/>
        <end position="300"/>
    </location>
</feature>
<evidence type="ECO:0000256" key="1">
    <source>
        <dbReference type="ARBA" id="ARBA00004141"/>
    </source>
</evidence>
<dbReference type="InterPro" id="IPR004342">
    <property type="entry name" value="EXS_C"/>
</dbReference>
<feature type="domain" description="EXS" evidence="8">
    <location>
        <begin position="442"/>
        <end position="637"/>
    </location>
</feature>
<dbReference type="Pfam" id="PF03124">
    <property type="entry name" value="EXS"/>
    <property type="match status" value="1"/>
</dbReference>
<gene>
    <name evidence="10" type="ORF">I3842_01G181000</name>
</gene>
<protein>
    <recommendedName>
        <fullName evidence="12">Phosphate transporter PHO1</fullName>
    </recommendedName>
</protein>
<evidence type="ECO:0008006" key="12">
    <source>
        <dbReference type="Google" id="ProtNLM"/>
    </source>
</evidence>
<feature type="domain" description="SPX" evidence="9">
    <location>
        <begin position="1"/>
        <end position="184"/>
    </location>
</feature>
<evidence type="ECO:0000256" key="2">
    <source>
        <dbReference type="ARBA" id="ARBA00009665"/>
    </source>
</evidence>
<keyword evidence="5 7" id="KW-0472">Membrane</keyword>
<evidence type="ECO:0000313" key="10">
    <source>
        <dbReference type="EMBL" id="KAG6732491.1"/>
    </source>
</evidence>
<proteinExistence type="inferred from homology"/>
<dbReference type="InterPro" id="IPR004331">
    <property type="entry name" value="SPX_dom"/>
</dbReference>
<dbReference type="InterPro" id="IPR052486">
    <property type="entry name" value="PHO1"/>
</dbReference>
<evidence type="ECO:0000256" key="7">
    <source>
        <dbReference type="SAM" id="Phobius"/>
    </source>
</evidence>
<sequence length="637" mass="73230">MDSKQVLMSQRLRKKSPSSPNFGSSPPSWSSVSPPRSSNYSESSVELAEILSHYQISDRIDEIIAALERNSSRNYSGTKTKLIKQGKIDIPAETPTPAIVSLTSMLWEDLVMKTPKKEYCRGEQSIGRKKVQSAEKMIRGAFVELYKVLGLLKAYSSMNMKAFTKILKKFDKVSNQHASANYLQAVKASHFISSDKVVKLMEEVESTFIKHFASNDRKKAMKFLRPQQKKASNMITFFVGLFTGCFVSLFTIYAILAYMLRTFSSPPGKVYMNDGSYQIFSVFALLSLHLFMYGCNLFMWKNKRINYNFIFGFSPNTSLKYRDAFLICTTLMTIVVGAMVVHLLLQAIGVSPDQVDAIPAILLLFFLALLICPLDIFYRTTRCCFSRVIRNIFFAPFYKVPLVDFFMADQLTSQIQLLRQMEYAACYFLAGSFGTLQYGTCSKGRLFKDLTYVISFMPYYWRAMQCARRWFDSYDVEHLANMGKYVSAMVAAGARLTYEYKKLDHHSIWFPIAIVTSVVATVYQCYWDFAKDWGLLQQNSKNLWLRDDLILKNKNIYYVSIALNAVLRVAWVESVLKLKFNDDDHKQLRDFVLASLEVIRRGHWNFYRLENEHLNNVGNYRAGKEVPLPFHDMDSDG</sequence>
<comment type="similarity">
    <text evidence="2">Belongs to the SYG1 (TC 2.A.94) family.</text>
</comment>
<evidence type="ECO:0000259" key="8">
    <source>
        <dbReference type="PROSITE" id="PS51380"/>
    </source>
</evidence>
<organism evidence="10 11">
    <name type="scientific">Carya illinoinensis</name>
    <name type="common">Pecan</name>
    <dbReference type="NCBI Taxonomy" id="32201"/>
    <lineage>
        <taxon>Eukaryota</taxon>
        <taxon>Viridiplantae</taxon>
        <taxon>Streptophyta</taxon>
        <taxon>Embryophyta</taxon>
        <taxon>Tracheophyta</taxon>
        <taxon>Spermatophyta</taxon>
        <taxon>Magnoliopsida</taxon>
        <taxon>eudicotyledons</taxon>
        <taxon>Gunneridae</taxon>
        <taxon>Pentapetalae</taxon>
        <taxon>rosids</taxon>
        <taxon>fabids</taxon>
        <taxon>Fagales</taxon>
        <taxon>Juglandaceae</taxon>
        <taxon>Carya</taxon>
    </lineage>
</organism>
<dbReference type="Proteomes" id="UP000811246">
    <property type="component" value="Chromosome 1"/>
</dbReference>
<feature type="compositionally biased region" description="Low complexity" evidence="6">
    <location>
        <begin position="17"/>
        <end position="38"/>
    </location>
</feature>
<evidence type="ECO:0000256" key="4">
    <source>
        <dbReference type="ARBA" id="ARBA00022989"/>
    </source>
</evidence>
<evidence type="ECO:0000259" key="9">
    <source>
        <dbReference type="PROSITE" id="PS51382"/>
    </source>
</evidence>
<evidence type="ECO:0000256" key="5">
    <source>
        <dbReference type="ARBA" id="ARBA00023136"/>
    </source>
</evidence>